<comment type="caution">
    <text evidence="1">The sequence shown here is derived from an EMBL/GenBank/DDBJ whole genome shotgun (WGS) entry which is preliminary data.</text>
</comment>
<organism evidence="1 2">
    <name type="scientific">Persicirhabdus sediminis</name>
    <dbReference type="NCBI Taxonomy" id="454144"/>
    <lineage>
        <taxon>Bacteria</taxon>
        <taxon>Pseudomonadati</taxon>
        <taxon>Verrucomicrobiota</taxon>
        <taxon>Verrucomicrobiia</taxon>
        <taxon>Verrucomicrobiales</taxon>
        <taxon>Verrucomicrobiaceae</taxon>
        <taxon>Persicirhabdus</taxon>
    </lineage>
</organism>
<dbReference type="RefSeq" id="WP_200310692.1">
    <property type="nucleotide sequence ID" value="NZ_JAENIM010000031.1"/>
</dbReference>
<dbReference type="AlphaFoldDB" id="A0A8J7MDI6"/>
<sequence>MLSTLLLTVLLLVSAMLSLSLMSSDMRQTHRQNLTQRARENAQLALHLAIAELQESAGPDQRVTANAQLVNDELAACSQILGVFHTADTTTGRPLIDQIFSENQYKDAYEDRRSSENWQRLDSLDRWLVSGHPQHLDQLNEMLKKSSMTIVPAADGHQEVRAPLVRVGEGGAYAWWISDCQQKASLDNELTQLERQNQLAMAADLSVLPATDAVISSWQVSLDEMDAAREGSENGRAAMMSLDRIGAEDPAEEPLMLHDFTVNARSLLVNPLLGGLKKDLTILLASKDNEHEFQLNSGDVITLADSLLASQRHQLAGPHFSSLSAWAQTASFLADDDKTVKVPAMPAGSRFRPAEHWPHGLSDGWSYSWLDWAQPEVNLQPVMVDARWHFYFSYFQNPASQLRSHLLPRVCLWNPLSVDMQLAEMIVMMPNPFWQGNNYFHFVTDPSEVARLQQLEGYKNHSGVQSWADGKIRFRSSAEDPDDPSSKAGLFPNSRYLVFVLQPAVLAAGECLVYSPQIDAAASKLIESAGIRIGHYSVDDLSLNKLSADAAPNRHHFYHDRQRIECEMKHSYWSESAGKMKEGWVTAPDDLMLQLEMSQIQYYEPWALFRDNFPFVLKSCSATAPAVSARQLVESSVVGPAYPTIQLLNHGNGGAGTYPFYYYARNWGDSRELGNLHRFADSPVKHAPVLHQIGAKLLTLDESSNEANQPPLRVNRWGESHLAYQPAVVANWNLRPAIAMRSPASPSTADWYTHSSGGWILQFVPSAANDAGDQPAISSSGQSFNRSVFGRSEDFGKLTQAVLFDLPAADSPVVSLAAFRHAKLSPFSWAPSYLIGNSLADGHAPARQTAHDAWLDDFFPSSLHECRWDALVGGNAPYKSGYGLRTSTLHHACLLESASYAPTPAGGEFSLNDEIYAFDLAYEVNHALWDEYFLSTIQLENGVLKLEDGMPSYFVDQFSQTVGSAQVDWLDSWGDHGEIFWHEHAGHLYQNWAFNVNSTSVRAWASLLAGCQLGHDEENTRHGTSSFSRTSRPLTKEQKAFGVDWTGCWQLSDEQIYHLAECIVEQVKARGPFISMADFVNRRLARADDDSSKMGALQAAIEAAGLNDEIRKLERLQTSKDLSNDANRADVRFDVDRQPESKAWGTPGYLTQGDLLEPLAPFLTARGDTFLIRAYGEASDGDGGKVRVCLEAVVQRTHEYLQPLSGEGDQRVGNSPLDARWVKHPKTGELIDGGLSELNKKFGRRFRVVRQRWLHDEEF</sequence>
<gene>
    <name evidence="1" type="ORF">JIN82_05800</name>
</gene>
<dbReference type="Proteomes" id="UP000624703">
    <property type="component" value="Unassembled WGS sequence"/>
</dbReference>
<evidence type="ECO:0000313" key="1">
    <source>
        <dbReference type="EMBL" id="MBK1790666.1"/>
    </source>
</evidence>
<protein>
    <submittedName>
        <fullName evidence="1">Uncharacterized protein</fullName>
    </submittedName>
</protein>
<proteinExistence type="predicted"/>
<reference evidence="1" key="1">
    <citation type="submission" date="2021-01" db="EMBL/GenBank/DDBJ databases">
        <title>Modified the classification status of verrucomicrobia.</title>
        <authorList>
            <person name="Feng X."/>
        </authorList>
    </citation>
    <scope>NUCLEOTIDE SEQUENCE</scope>
    <source>
        <strain evidence="1">_KCTC 22039</strain>
    </source>
</reference>
<accession>A0A8J7MDI6</accession>
<name>A0A8J7MDI6_9BACT</name>
<keyword evidence="2" id="KW-1185">Reference proteome</keyword>
<dbReference type="EMBL" id="JAENIM010000031">
    <property type="protein sequence ID" value="MBK1790666.1"/>
    <property type="molecule type" value="Genomic_DNA"/>
</dbReference>
<evidence type="ECO:0000313" key="2">
    <source>
        <dbReference type="Proteomes" id="UP000624703"/>
    </source>
</evidence>